<comment type="caution">
    <text evidence="1">The sequence shown here is derived from an EMBL/GenBank/DDBJ whole genome shotgun (WGS) entry which is preliminary data.</text>
</comment>
<gene>
    <name evidence="1" type="ORF">ABHN84_09080</name>
</gene>
<keyword evidence="2" id="KW-1185">Reference proteome</keyword>
<reference evidence="1 2" key="1">
    <citation type="submission" date="2024-05" db="EMBL/GenBank/DDBJ databases">
        <title>Genome sequencing of Marine Estuary Bacteria, Shewanella vesiculosa and S. baltica, and Pseudomonas syringae.</title>
        <authorList>
            <person name="Gurung A."/>
            <person name="Maclea K.S."/>
        </authorList>
    </citation>
    <scope>NUCLEOTIDE SEQUENCE [LARGE SCALE GENOMIC DNA]</scope>
    <source>
        <strain evidence="1 2">1A</strain>
    </source>
</reference>
<dbReference type="EMBL" id="JBDPZN010000002">
    <property type="protein sequence ID" value="MEO3682442.1"/>
    <property type="molecule type" value="Genomic_DNA"/>
</dbReference>
<sequence length="118" mass="13492">MQTAQRTNTKTLCEIKNPMKYEISIKFLDRKLKKNDLILLQGFTGIPLGELKAKCIESRVDLGTIVNEQFYSGVKEILLLLNLLESNYQLFSNSSEINKSFLENIAYKISTISLSDIR</sequence>
<protein>
    <submittedName>
        <fullName evidence="1">Uncharacterized protein</fullName>
    </submittedName>
</protein>
<name>A0ABV0FR76_9GAMM</name>
<accession>A0ABV0FR76</accession>
<dbReference type="Proteomes" id="UP001477278">
    <property type="component" value="Unassembled WGS sequence"/>
</dbReference>
<proteinExistence type="predicted"/>
<organism evidence="1 2">
    <name type="scientific">Shewanella vesiculosa</name>
    <dbReference type="NCBI Taxonomy" id="518738"/>
    <lineage>
        <taxon>Bacteria</taxon>
        <taxon>Pseudomonadati</taxon>
        <taxon>Pseudomonadota</taxon>
        <taxon>Gammaproteobacteria</taxon>
        <taxon>Alteromonadales</taxon>
        <taxon>Shewanellaceae</taxon>
        <taxon>Shewanella</taxon>
    </lineage>
</organism>
<evidence type="ECO:0000313" key="1">
    <source>
        <dbReference type="EMBL" id="MEO3682442.1"/>
    </source>
</evidence>
<evidence type="ECO:0000313" key="2">
    <source>
        <dbReference type="Proteomes" id="UP001477278"/>
    </source>
</evidence>
<dbReference type="RefSeq" id="WP_347690074.1">
    <property type="nucleotide sequence ID" value="NZ_JBDPZN010000002.1"/>
</dbReference>